<evidence type="ECO:0008006" key="3">
    <source>
        <dbReference type="Google" id="ProtNLM"/>
    </source>
</evidence>
<dbReference type="EMBL" id="JACOPO010000015">
    <property type="protein sequence ID" value="MBC5723797.1"/>
    <property type="molecule type" value="Genomic_DNA"/>
</dbReference>
<reference evidence="1" key="1">
    <citation type="submission" date="2020-08" db="EMBL/GenBank/DDBJ databases">
        <title>Genome public.</title>
        <authorList>
            <person name="Liu C."/>
            <person name="Sun Q."/>
        </authorList>
    </citation>
    <scope>NUCLEOTIDE SEQUENCE</scope>
    <source>
        <strain evidence="1">NSJ-23</strain>
    </source>
</reference>
<proteinExistence type="predicted"/>
<name>A0A8J6JC85_9FIRM</name>
<dbReference type="RefSeq" id="WP_186853492.1">
    <property type="nucleotide sequence ID" value="NZ_JACOPO010000015.1"/>
</dbReference>
<accession>A0A8J6JC85</accession>
<comment type="caution">
    <text evidence="1">The sequence shown here is derived from an EMBL/GenBank/DDBJ whole genome shotgun (WGS) entry which is preliminary data.</text>
</comment>
<organism evidence="1 2">
    <name type="scientific">Flintibacter hominis</name>
    <dbReference type="NCBI Taxonomy" id="2763048"/>
    <lineage>
        <taxon>Bacteria</taxon>
        <taxon>Bacillati</taxon>
        <taxon>Bacillota</taxon>
        <taxon>Clostridia</taxon>
        <taxon>Eubacteriales</taxon>
        <taxon>Flintibacter</taxon>
    </lineage>
</organism>
<dbReference type="SUPFAM" id="SSF48371">
    <property type="entry name" value="ARM repeat"/>
    <property type="match status" value="1"/>
</dbReference>
<gene>
    <name evidence="1" type="ORF">H8S11_13400</name>
</gene>
<dbReference type="InterPro" id="IPR016024">
    <property type="entry name" value="ARM-type_fold"/>
</dbReference>
<protein>
    <recommendedName>
        <fullName evidence="3">Phage tail protein</fullName>
    </recommendedName>
</protein>
<evidence type="ECO:0000313" key="2">
    <source>
        <dbReference type="Proteomes" id="UP000628736"/>
    </source>
</evidence>
<dbReference type="Proteomes" id="UP000628736">
    <property type="component" value="Unassembled WGS sequence"/>
</dbReference>
<dbReference type="AlphaFoldDB" id="A0A8J6JC85"/>
<evidence type="ECO:0000313" key="1">
    <source>
        <dbReference type="EMBL" id="MBC5723797.1"/>
    </source>
</evidence>
<sequence>MANDGTVKIGTDIDESGFKSGLSKLGGVAKTALKGTVAAIGGVATAATGAVTGLLALESATEEYRVAQGKLNTAFEAAGYGPETASKAYGDFYKILGDTDTATEASQLLAKLAENEEDVSTWTDIAAGVFGTFGDSLPIEGLIESANETAKVGQVTGVLADALNWAGISEDEFNEKLAECTSESERNQLIMDTLSRTYDQASEAFYRNNEALIQARENQILLDDTLSQLGETVSKVKNNLLSEFLPSIASVVTAFNDLVNGVDGADEALSAAIGDMVTALVEKLPDFLSFGVDVLQAILQGIIDNLPTLLDGLAQVVEEIFVALVELAPSLLDAGIELLKYIADGIKNGIPSLVEKLPEIISSISEYFTENLPSILDTGADILISLIDGIVSAIPILMENLPQILTSIIDFIIENLPEIIGTGVEILTALVYGIISAIPSIVLALPDVVKAILDGFAQLPQMLFDIGANIIQGLIDGFLSMVGNVVDAIGSVIDAIFGTAEKEAEVHSPSKRGERLGKNIDQGIANGLEGNAASVKSAVSRLDVLSELERAMPNIERRVTLVNDGMVPGSVAATTVRETADTNKSGEVYGNSSQRVKLDIGFYPREASMFLRPYLRDEDRRSGTDLVE</sequence>
<keyword evidence="2" id="KW-1185">Reference proteome</keyword>